<dbReference type="KEGG" id="amob:HG15A2_27660"/>
<keyword evidence="2" id="KW-1185">Reference proteome</keyword>
<sequence length="82" mass="9128">MTSSLKTVIIPAIPDASFELATELKTRLGWLDDAEEVQAILGRGSHTKVIEHLRPEYLAEVTAVLESLELEYRVYNDSEAPS</sequence>
<proteinExistence type="predicted"/>
<evidence type="ECO:0000313" key="2">
    <source>
        <dbReference type="Proteomes" id="UP000319852"/>
    </source>
</evidence>
<dbReference type="AlphaFoldDB" id="A0A517MX52"/>
<dbReference type="RefSeq" id="WP_145060668.1">
    <property type="nucleotide sequence ID" value="NZ_CP036263.1"/>
</dbReference>
<dbReference type="Proteomes" id="UP000319852">
    <property type="component" value="Chromosome"/>
</dbReference>
<name>A0A517MX52_9BACT</name>
<accession>A0A517MX52</accession>
<organism evidence="1 2">
    <name type="scientific">Adhaeretor mobilis</name>
    <dbReference type="NCBI Taxonomy" id="1930276"/>
    <lineage>
        <taxon>Bacteria</taxon>
        <taxon>Pseudomonadati</taxon>
        <taxon>Planctomycetota</taxon>
        <taxon>Planctomycetia</taxon>
        <taxon>Pirellulales</taxon>
        <taxon>Lacipirellulaceae</taxon>
        <taxon>Adhaeretor</taxon>
    </lineage>
</organism>
<protein>
    <submittedName>
        <fullName evidence="1">Uncharacterized protein</fullName>
    </submittedName>
</protein>
<evidence type="ECO:0000313" key="1">
    <source>
        <dbReference type="EMBL" id="QDS99443.1"/>
    </source>
</evidence>
<reference evidence="1 2" key="1">
    <citation type="submission" date="2019-02" db="EMBL/GenBank/DDBJ databases">
        <title>Deep-cultivation of Planctomycetes and their phenomic and genomic characterization uncovers novel biology.</title>
        <authorList>
            <person name="Wiegand S."/>
            <person name="Jogler M."/>
            <person name="Boedeker C."/>
            <person name="Pinto D."/>
            <person name="Vollmers J."/>
            <person name="Rivas-Marin E."/>
            <person name="Kohn T."/>
            <person name="Peeters S.H."/>
            <person name="Heuer A."/>
            <person name="Rast P."/>
            <person name="Oberbeckmann S."/>
            <person name="Bunk B."/>
            <person name="Jeske O."/>
            <person name="Meyerdierks A."/>
            <person name="Storesund J.E."/>
            <person name="Kallscheuer N."/>
            <person name="Luecker S."/>
            <person name="Lage O.M."/>
            <person name="Pohl T."/>
            <person name="Merkel B.J."/>
            <person name="Hornburger P."/>
            <person name="Mueller R.-W."/>
            <person name="Bruemmer F."/>
            <person name="Labrenz M."/>
            <person name="Spormann A.M."/>
            <person name="Op den Camp H."/>
            <person name="Overmann J."/>
            <person name="Amann R."/>
            <person name="Jetten M.S.M."/>
            <person name="Mascher T."/>
            <person name="Medema M.H."/>
            <person name="Devos D.P."/>
            <person name="Kaster A.-K."/>
            <person name="Ovreas L."/>
            <person name="Rohde M."/>
            <person name="Galperin M.Y."/>
            <person name="Jogler C."/>
        </authorList>
    </citation>
    <scope>NUCLEOTIDE SEQUENCE [LARGE SCALE GENOMIC DNA]</scope>
    <source>
        <strain evidence="1 2">HG15A2</strain>
    </source>
</reference>
<dbReference type="EMBL" id="CP036263">
    <property type="protein sequence ID" value="QDS99443.1"/>
    <property type="molecule type" value="Genomic_DNA"/>
</dbReference>
<gene>
    <name evidence="1" type="ORF">HG15A2_27660</name>
</gene>